<organism evidence="1">
    <name type="scientific">marine sediment metagenome</name>
    <dbReference type="NCBI Taxonomy" id="412755"/>
    <lineage>
        <taxon>unclassified sequences</taxon>
        <taxon>metagenomes</taxon>
        <taxon>ecological metagenomes</taxon>
    </lineage>
</organism>
<proteinExistence type="predicted"/>
<evidence type="ECO:0000313" key="1">
    <source>
        <dbReference type="EMBL" id="KKL65445.1"/>
    </source>
</evidence>
<dbReference type="EMBL" id="LAZR01027525">
    <property type="protein sequence ID" value="KKL65445.1"/>
    <property type="molecule type" value="Genomic_DNA"/>
</dbReference>
<name>A0A0F9G7H9_9ZZZZ</name>
<protein>
    <submittedName>
        <fullName evidence="1">Uncharacterized protein</fullName>
    </submittedName>
</protein>
<dbReference type="AlphaFoldDB" id="A0A0F9G7H9"/>
<reference evidence="1" key="1">
    <citation type="journal article" date="2015" name="Nature">
        <title>Complex archaea that bridge the gap between prokaryotes and eukaryotes.</title>
        <authorList>
            <person name="Spang A."/>
            <person name="Saw J.H."/>
            <person name="Jorgensen S.L."/>
            <person name="Zaremba-Niedzwiedzka K."/>
            <person name="Martijn J."/>
            <person name="Lind A.E."/>
            <person name="van Eijk R."/>
            <person name="Schleper C."/>
            <person name="Guy L."/>
            <person name="Ettema T.J."/>
        </authorList>
    </citation>
    <scope>NUCLEOTIDE SEQUENCE</scope>
</reference>
<accession>A0A0F9G7H9</accession>
<gene>
    <name evidence="1" type="ORF">LCGC14_2154910</name>
</gene>
<comment type="caution">
    <text evidence="1">The sequence shown here is derived from an EMBL/GenBank/DDBJ whole genome shotgun (WGS) entry which is preliminary data.</text>
</comment>
<sequence>MQYVCLRNCVVNDVLWKEGKIYNLPDSMDKHPRNFRLVGEPAPEPLQSTTEPIGDNTCQCGRECKNLAGLKAHQRGHRKD</sequence>